<name>K8Y5Z8_9LEPT</name>
<evidence type="ECO:0000313" key="2">
    <source>
        <dbReference type="Proteomes" id="UP000035800"/>
    </source>
</evidence>
<proteinExistence type="predicted"/>
<evidence type="ECO:0000313" key="1">
    <source>
        <dbReference type="EMBL" id="EKT85230.1"/>
    </source>
</evidence>
<dbReference type="PATRIC" id="fig|758847.3.peg.3887"/>
<sequence length="45" mass="5273">MKRLGKFLWNPMFTIAFSASQNLKRDRFLSFDNFTKNVGVPTNYA</sequence>
<dbReference type="Proteomes" id="UP000035800">
    <property type="component" value="Chromosome I"/>
</dbReference>
<dbReference type="KEGG" id="lst:LSS_18673"/>
<accession>K8Y5Z8</accession>
<organism evidence="1 2">
    <name type="scientific">Leptospira santarosai serovar Shermani str. LT 821</name>
    <dbReference type="NCBI Taxonomy" id="758847"/>
    <lineage>
        <taxon>Bacteria</taxon>
        <taxon>Pseudomonadati</taxon>
        <taxon>Spirochaetota</taxon>
        <taxon>Spirochaetia</taxon>
        <taxon>Leptospirales</taxon>
        <taxon>Leptospiraceae</taxon>
        <taxon>Leptospira</taxon>
    </lineage>
</organism>
<dbReference type="EMBL" id="CP006694">
    <property type="protein sequence ID" value="EKT85230.1"/>
    <property type="molecule type" value="Genomic_DNA"/>
</dbReference>
<reference evidence="1 2" key="2">
    <citation type="journal article" date="2014" name="Emerg. Microbes Infect.">
        <title>Potential impact on kidney infection: a whole-genome analysis of Leptospira santarosai serovar Shermani.</title>
        <authorList>
            <person name="Chou L.F."/>
            <person name="Chen T.W."/>
            <person name="Ko Y.C."/>
            <person name="Pan M.J."/>
            <person name="Tian Y.C."/>
            <person name="Chiu C.H."/>
            <person name="Tang P."/>
            <person name="Hung C.C."/>
            <person name="Yang C.W."/>
        </authorList>
    </citation>
    <scope>NUCLEOTIDE SEQUENCE</scope>
    <source>
        <strain evidence="1 2">LT 821</strain>
    </source>
</reference>
<dbReference type="AlphaFoldDB" id="K8Y5Z8"/>
<reference evidence="1 2" key="1">
    <citation type="journal article" date="2012" name="Gene">
        <title>Sequence of Leptospira santarosai serovar Shermani genome and prediction of virulence-associated genes.</title>
        <authorList>
            <person name="Chou L.F."/>
            <person name="Chen Y.T."/>
            <person name="Lu C.W."/>
            <person name="Ko Y.C."/>
            <person name="Tang C.Y."/>
            <person name="Pan M.J."/>
            <person name="Tian Y.C."/>
            <person name="Chiu C.H."/>
            <person name="Hung C.C."/>
            <person name="Yang C.W."/>
        </authorList>
    </citation>
    <scope>NUCLEOTIDE SEQUENCE [LARGE SCALE GENOMIC DNA]</scope>
    <source>
        <strain evidence="1">LT 821</strain>
    </source>
</reference>
<protein>
    <submittedName>
        <fullName evidence="1">Uncharacterized protein</fullName>
    </submittedName>
</protein>
<gene>
    <name evidence="1" type="ORF">LSS_18673</name>
</gene>
<dbReference type="STRING" id="758847.LSS_18673"/>